<feature type="chain" id="PRO_5021376770" description="Secreted protein" evidence="2">
    <location>
        <begin position="19"/>
        <end position="121"/>
    </location>
</feature>
<organism evidence="3 4">
    <name type="scientific">Liparis tanakae</name>
    <name type="common">Tanaka's snailfish</name>
    <dbReference type="NCBI Taxonomy" id="230148"/>
    <lineage>
        <taxon>Eukaryota</taxon>
        <taxon>Metazoa</taxon>
        <taxon>Chordata</taxon>
        <taxon>Craniata</taxon>
        <taxon>Vertebrata</taxon>
        <taxon>Euteleostomi</taxon>
        <taxon>Actinopterygii</taxon>
        <taxon>Neopterygii</taxon>
        <taxon>Teleostei</taxon>
        <taxon>Neoteleostei</taxon>
        <taxon>Acanthomorphata</taxon>
        <taxon>Eupercaria</taxon>
        <taxon>Perciformes</taxon>
        <taxon>Cottioidei</taxon>
        <taxon>Cottales</taxon>
        <taxon>Liparidae</taxon>
        <taxon>Liparis</taxon>
    </lineage>
</organism>
<dbReference type="AlphaFoldDB" id="A0A4Z2ETL0"/>
<evidence type="ECO:0008006" key="5">
    <source>
        <dbReference type="Google" id="ProtNLM"/>
    </source>
</evidence>
<accession>A0A4Z2ETL0</accession>
<dbReference type="OrthoDB" id="10537328at2759"/>
<feature type="signal peptide" evidence="2">
    <location>
        <begin position="1"/>
        <end position="18"/>
    </location>
</feature>
<evidence type="ECO:0000313" key="4">
    <source>
        <dbReference type="Proteomes" id="UP000314294"/>
    </source>
</evidence>
<gene>
    <name evidence="3" type="ORF">EYF80_058127</name>
</gene>
<evidence type="ECO:0000256" key="2">
    <source>
        <dbReference type="SAM" id="SignalP"/>
    </source>
</evidence>
<keyword evidence="4" id="KW-1185">Reference proteome</keyword>
<dbReference type="Proteomes" id="UP000314294">
    <property type="component" value="Unassembled WGS sequence"/>
</dbReference>
<proteinExistence type="predicted"/>
<sequence>MTIKVYYILILTVVFVYCQSINNKQRFFRCSIICYTGSSSQGSGSTRRCPASPSVKRPEPVAQELVGLMPEAARHPSAEPTVTLPGEPLPRPIAIPTGPPPQLPGCHHDVSQWTCSQQQRI</sequence>
<name>A0A4Z2ETL0_9TELE</name>
<evidence type="ECO:0000256" key="1">
    <source>
        <dbReference type="SAM" id="MobiDB-lite"/>
    </source>
</evidence>
<protein>
    <recommendedName>
        <fullName evidence="5">Secreted protein</fullName>
    </recommendedName>
</protein>
<reference evidence="3 4" key="1">
    <citation type="submission" date="2019-03" db="EMBL/GenBank/DDBJ databases">
        <title>First draft genome of Liparis tanakae, snailfish: a comprehensive survey of snailfish specific genes.</title>
        <authorList>
            <person name="Kim W."/>
            <person name="Song I."/>
            <person name="Jeong J.-H."/>
            <person name="Kim D."/>
            <person name="Kim S."/>
            <person name="Ryu S."/>
            <person name="Song J.Y."/>
            <person name="Lee S.K."/>
        </authorList>
    </citation>
    <scope>NUCLEOTIDE SEQUENCE [LARGE SCALE GENOMIC DNA]</scope>
    <source>
        <tissue evidence="3">Muscle</tissue>
    </source>
</reference>
<feature type="region of interest" description="Disordered" evidence="1">
    <location>
        <begin position="76"/>
        <end position="101"/>
    </location>
</feature>
<dbReference type="EMBL" id="SRLO01003213">
    <property type="protein sequence ID" value="TNN31714.1"/>
    <property type="molecule type" value="Genomic_DNA"/>
</dbReference>
<evidence type="ECO:0000313" key="3">
    <source>
        <dbReference type="EMBL" id="TNN31714.1"/>
    </source>
</evidence>
<feature type="compositionally biased region" description="Pro residues" evidence="1">
    <location>
        <begin position="87"/>
        <end position="101"/>
    </location>
</feature>
<keyword evidence="2" id="KW-0732">Signal</keyword>
<comment type="caution">
    <text evidence="3">The sequence shown here is derived from an EMBL/GenBank/DDBJ whole genome shotgun (WGS) entry which is preliminary data.</text>
</comment>
<feature type="region of interest" description="Disordered" evidence="1">
    <location>
        <begin position="38"/>
        <end position="58"/>
    </location>
</feature>